<dbReference type="AlphaFoldDB" id="A0A9D4ENH2"/>
<evidence type="ECO:0000313" key="2">
    <source>
        <dbReference type="Proteomes" id="UP000828390"/>
    </source>
</evidence>
<proteinExistence type="predicted"/>
<gene>
    <name evidence="1" type="ORF">DPMN_160618</name>
</gene>
<evidence type="ECO:0008006" key="3">
    <source>
        <dbReference type="Google" id="ProtNLM"/>
    </source>
</evidence>
<evidence type="ECO:0000313" key="1">
    <source>
        <dbReference type="EMBL" id="KAH3782699.1"/>
    </source>
</evidence>
<dbReference type="EMBL" id="JAIWYP010000008">
    <property type="protein sequence ID" value="KAH3782699.1"/>
    <property type="molecule type" value="Genomic_DNA"/>
</dbReference>
<keyword evidence="2" id="KW-1185">Reference proteome</keyword>
<organism evidence="1 2">
    <name type="scientific">Dreissena polymorpha</name>
    <name type="common">Zebra mussel</name>
    <name type="synonym">Mytilus polymorpha</name>
    <dbReference type="NCBI Taxonomy" id="45954"/>
    <lineage>
        <taxon>Eukaryota</taxon>
        <taxon>Metazoa</taxon>
        <taxon>Spiralia</taxon>
        <taxon>Lophotrochozoa</taxon>
        <taxon>Mollusca</taxon>
        <taxon>Bivalvia</taxon>
        <taxon>Autobranchia</taxon>
        <taxon>Heteroconchia</taxon>
        <taxon>Euheterodonta</taxon>
        <taxon>Imparidentia</taxon>
        <taxon>Neoheterodontei</taxon>
        <taxon>Myida</taxon>
        <taxon>Dreissenoidea</taxon>
        <taxon>Dreissenidae</taxon>
        <taxon>Dreissena</taxon>
    </lineage>
</organism>
<comment type="caution">
    <text evidence="1">The sequence shown here is derived from an EMBL/GenBank/DDBJ whole genome shotgun (WGS) entry which is preliminary data.</text>
</comment>
<name>A0A9D4ENH2_DREPO</name>
<reference evidence="1" key="2">
    <citation type="submission" date="2020-11" db="EMBL/GenBank/DDBJ databases">
        <authorList>
            <person name="McCartney M.A."/>
            <person name="Auch B."/>
            <person name="Kono T."/>
            <person name="Mallez S."/>
            <person name="Becker A."/>
            <person name="Gohl D.M."/>
            <person name="Silverstein K.A.T."/>
            <person name="Koren S."/>
            <person name="Bechman K.B."/>
            <person name="Herman A."/>
            <person name="Abrahante J.E."/>
            <person name="Garbe J."/>
        </authorList>
    </citation>
    <scope>NUCLEOTIDE SEQUENCE</scope>
    <source>
        <strain evidence="1">Duluth1</strain>
        <tissue evidence="1">Whole animal</tissue>
    </source>
</reference>
<accession>A0A9D4ENH2</accession>
<dbReference type="Proteomes" id="UP000828390">
    <property type="component" value="Unassembled WGS sequence"/>
</dbReference>
<reference evidence="1" key="1">
    <citation type="journal article" date="2019" name="bioRxiv">
        <title>The Genome of the Zebra Mussel, Dreissena polymorpha: A Resource for Invasive Species Research.</title>
        <authorList>
            <person name="McCartney M.A."/>
            <person name="Auch B."/>
            <person name="Kono T."/>
            <person name="Mallez S."/>
            <person name="Zhang Y."/>
            <person name="Obille A."/>
            <person name="Becker A."/>
            <person name="Abrahante J.E."/>
            <person name="Garbe J."/>
            <person name="Badalamenti J.P."/>
            <person name="Herman A."/>
            <person name="Mangelson H."/>
            <person name="Liachko I."/>
            <person name="Sullivan S."/>
            <person name="Sone E.D."/>
            <person name="Koren S."/>
            <person name="Silverstein K.A.T."/>
            <person name="Beckman K.B."/>
            <person name="Gohl D.M."/>
        </authorList>
    </citation>
    <scope>NUCLEOTIDE SEQUENCE</scope>
    <source>
        <strain evidence="1">Duluth1</strain>
        <tissue evidence="1">Whole animal</tissue>
    </source>
</reference>
<sequence>MRNPEAPFYVAVNPNWKPGTDINWYMNAKMGVNKLSKVAKVMAEKGNLQGQHTNSSGRKTMVTQQLKNKVAPIHVTQLSRHRNLISLNHTMSLEE</sequence>
<protein>
    <recommendedName>
        <fullName evidence="3">DUF3504 domain-containing protein</fullName>
    </recommendedName>
</protein>